<feature type="compositionally biased region" description="Polar residues" evidence="1">
    <location>
        <begin position="163"/>
        <end position="173"/>
    </location>
</feature>
<feature type="region of interest" description="Disordered" evidence="1">
    <location>
        <begin position="327"/>
        <end position="364"/>
    </location>
</feature>
<name>A0AAD8PGS8_BABGI</name>
<reference evidence="2" key="1">
    <citation type="submission" date="2023-08" db="EMBL/GenBank/DDBJ databases">
        <title>Draft sequence of the Babesia gibsoni genome.</title>
        <authorList>
            <person name="Yamagishi J.Y."/>
            <person name="Xuan X.X."/>
        </authorList>
    </citation>
    <scope>NUCLEOTIDE SEQUENCE</scope>
    <source>
        <strain evidence="2">Azabu</strain>
    </source>
</reference>
<accession>A0AAD8PGS8</accession>
<comment type="caution">
    <text evidence="2">The sequence shown here is derived from an EMBL/GenBank/DDBJ whole genome shotgun (WGS) entry which is preliminary data.</text>
</comment>
<dbReference type="Proteomes" id="UP001230268">
    <property type="component" value="Unassembled WGS sequence"/>
</dbReference>
<evidence type="ECO:0000313" key="3">
    <source>
        <dbReference type="Proteomes" id="UP001230268"/>
    </source>
</evidence>
<gene>
    <name evidence="2" type="ORF">BgAZ_108990</name>
</gene>
<feature type="compositionally biased region" description="Basic and acidic residues" evidence="1">
    <location>
        <begin position="353"/>
        <end position="363"/>
    </location>
</feature>
<feature type="region of interest" description="Disordered" evidence="1">
    <location>
        <begin position="134"/>
        <end position="173"/>
    </location>
</feature>
<proteinExistence type="predicted"/>
<organism evidence="2 3">
    <name type="scientific">Babesia gibsoni</name>
    <dbReference type="NCBI Taxonomy" id="33632"/>
    <lineage>
        <taxon>Eukaryota</taxon>
        <taxon>Sar</taxon>
        <taxon>Alveolata</taxon>
        <taxon>Apicomplexa</taxon>
        <taxon>Aconoidasida</taxon>
        <taxon>Piroplasmida</taxon>
        <taxon>Babesiidae</taxon>
        <taxon>Babesia</taxon>
    </lineage>
</organism>
<dbReference type="AlphaFoldDB" id="A0AAD8PGS8"/>
<feature type="region of interest" description="Disordered" evidence="1">
    <location>
        <begin position="205"/>
        <end position="231"/>
    </location>
</feature>
<feature type="compositionally biased region" description="Basic and acidic residues" evidence="1">
    <location>
        <begin position="71"/>
        <end position="92"/>
    </location>
</feature>
<sequence>MSSREEAEAEYYFDVSNKQWWILPPGNASWEQLSQEEAESLGLHETVLQEQCVFVETTLADYIDATPVVDQKDKGEVQSEAVRKPTRTDSSLKKIPSNSAETLTTERSSDADQSSLLSVAHSASIKVNPSRLASLSHQNTQKQETDNADAPAVKEVVKESPRKSQATSDTTLVASDDAHKLSTIEEAVDHPVTIERLQRSIASIKLPDAEDATPTSPPEKKVVPPPAPKAVASDESFVRTAVRHVTKVDTGGLGDCIRAIGEQRQRMQKLAVKKVEPTAPAPHYKRMMERARTMAAVCPTAADASKGSKNLFNDILVELRKEASGVAKASKDEEVAFDDSSPSDSASGAGSPPEEKDPKEDGLQRLMSQRVSLMRGVSKEK</sequence>
<keyword evidence="3" id="KW-1185">Reference proteome</keyword>
<evidence type="ECO:0000313" key="2">
    <source>
        <dbReference type="EMBL" id="KAK1444993.1"/>
    </source>
</evidence>
<dbReference type="EMBL" id="JAVEPI010000001">
    <property type="protein sequence ID" value="KAK1444993.1"/>
    <property type="molecule type" value="Genomic_DNA"/>
</dbReference>
<feature type="compositionally biased region" description="Polar residues" evidence="1">
    <location>
        <begin position="96"/>
        <end position="115"/>
    </location>
</feature>
<protein>
    <submittedName>
        <fullName evidence="2">Uncharacterized protein</fullName>
    </submittedName>
</protein>
<feature type="compositionally biased region" description="Low complexity" evidence="1">
    <location>
        <begin position="338"/>
        <end position="352"/>
    </location>
</feature>
<feature type="region of interest" description="Disordered" evidence="1">
    <location>
        <begin position="71"/>
        <end position="115"/>
    </location>
</feature>
<evidence type="ECO:0000256" key="1">
    <source>
        <dbReference type="SAM" id="MobiDB-lite"/>
    </source>
</evidence>